<dbReference type="InterPro" id="IPR007763">
    <property type="entry name" value="NDUFA12"/>
</dbReference>
<dbReference type="PANTHER" id="PTHR32470:SF2">
    <property type="entry name" value="NADH DEHYDROGENASE [UBIQUINONE] 1 ALPHA SUBCOMPLEX ASSEMBLY FACTOR 2"/>
    <property type="match status" value="1"/>
</dbReference>
<dbReference type="InterPro" id="IPR052618">
    <property type="entry name" value="ComplexI_NDUFA12"/>
</dbReference>
<dbReference type="GO" id="GO:0032981">
    <property type="term" value="P:mitochondrial respiratory chain complex I assembly"/>
    <property type="evidence" value="ECO:0007669"/>
    <property type="project" value="TreeGrafter"/>
</dbReference>
<feature type="compositionally biased region" description="Low complexity" evidence="2">
    <location>
        <begin position="136"/>
        <end position="145"/>
    </location>
</feature>
<dbReference type="STRING" id="268505.A0A2A9P3L6"/>
<dbReference type="AlphaFoldDB" id="A0A2A9P3L6"/>
<dbReference type="EMBL" id="LAZP02000686">
    <property type="protein sequence ID" value="PFH56019.1"/>
    <property type="molecule type" value="Genomic_DNA"/>
</dbReference>
<comment type="similarity">
    <text evidence="1">Belongs to the complex I NDUFA12 subunit family.</text>
</comment>
<comment type="caution">
    <text evidence="3">The sequence shown here is derived from an EMBL/GenBank/DDBJ whole genome shotgun (WGS) entry which is preliminary data.</text>
</comment>
<proteinExistence type="inferred from homology"/>
<name>A0A2A9P3L6_OPHUN</name>
<dbReference type="Pfam" id="PF05071">
    <property type="entry name" value="NDUFA12"/>
    <property type="match status" value="1"/>
</dbReference>
<sequence length="189" mass="21352">MAPARVGLIARAWYGWKALRLPWRKRFLAGYDLAGNTYWEFRLNSRGPPPENHDPSISIRGEPWRRIVHYPVSTPLSDVKVSPLWHQWLRHLRHDPPSVSEQRDDVLRQHRIKHLAAQADARWEAKPRLLDDDAAAAAAAAARRALPSKPTPSKQGADDARVGLNTRAPGEAWQPAAWSPPARNKAKQT</sequence>
<keyword evidence="4" id="KW-1185">Reference proteome</keyword>
<gene>
    <name evidence="3" type="ORF">XA68_17193</name>
</gene>
<evidence type="ECO:0000313" key="4">
    <source>
        <dbReference type="Proteomes" id="UP000037136"/>
    </source>
</evidence>
<feature type="region of interest" description="Disordered" evidence="2">
    <location>
        <begin position="136"/>
        <end position="189"/>
    </location>
</feature>
<organism evidence="3 4">
    <name type="scientific">Ophiocordyceps unilateralis</name>
    <name type="common">Zombie-ant fungus</name>
    <name type="synonym">Torrubia unilateralis</name>
    <dbReference type="NCBI Taxonomy" id="268505"/>
    <lineage>
        <taxon>Eukaryota</taxon>
        <taxon>Fungi</taxon>
        <taxon>Dikarya</taxon>
        <taxon>Ascomycota</taxon>
        <taxon>Pezizomycotina</taxon>
        <taxon>Sordariomycetes</taxon>
        <taxon>Hypocreomycetidae</taxon>
        <taxon>Hypocreales</taxon>
        <taxon>Ophiocordycipitaceae</taxon>
        <taxon>Ophiocordyceps</taxon>
    </lineage>
</organism>
<reference evidence="3 4" key="1">
    <citation type="journal article" date="2015" name="BMC Genomics">
        <title>Gene expression during zombie ant biting behavior reflects the complexity underlying fungal parasitic behavioral manipulation.</title>
        <authorList>
            <person name="de Bekker C."/>
            <person name="Ohm R.A."/>
            <person name="Loreto R.G."/>
            <person name="Sebastian A."/>
            <person name="Albert I."/>
            <person name="Merrow M."/>
            <person name="Brachmann A."/>
            <person name="Hughes D.P."/>
        </authorList>
    </citation>
    <scope>NUCLEOTIDE SEQUENCE [LARGE SCALE GENOMIC DNA]</scope>
    <source>
        <strain evidence="3 4">SC16a</strain>
    </source>
</reference>
<protein>
    <submittedName>
        <fullName evidence="3">Uncharacterized protein</fullName>
    </submittedName>
</protein>
<evidence type="ECO:0000256" key="2">
    <source>
        <dbReference type="SAM" id="MobiDB-lite"/>
    </source>
</evidence>
<accession>A0A2A9P3L6</accession>
<dbReference type="OrthoDB" id="10255576at2759"/>
<evidence type="ECO:0000256" key="1">
    <source>
        <dbReference type="ARBA" id="ARBA00007355"/>
    </source>
</evidence>
<dbReference type="PANTHER" id="PTHR32470">
    <property type="entry name" value="ADH DEHYDROGENASE [UBIQUINONE] 1 ALPHA SUBCOMPLEX ASSEMBLY FACTOR 2"/>
    <property type="match status" value="1"/>
</dbReference>
<dbReference type="GO" id="GO:0005739">
    <property type="term" value="C:mitochondrion"/>
    <property type="evidence" value="ECO:0007669"/>
    <property type="project" value="TreeGrafter"/>
</dbReference>
<dbReference type="GO" id="GO:0045271">
    <property type="term" value="C:respiratory chain complex I"/>
    <property type="evidence" value="ECO:0007669"/>
    <property type="project" value="InterPro"/>
</dbReference>
<evidence type="ECO:0000313" key="3">
    <source>
        <dbReference type="EMBL" id="PFH56019.1"/>
    </source>
</evidence>
<reference evidence="3 4" key="2">
    <citation type="journal article" date="2017" name="Sci. Rep.">
        <title>Ant-infecting Ophiocordyceps genomes reveal a high diversity of potential behavioral manipulation genes and a possible major role for enterotoxins.</title>
        <authorList>
            <person name="de Bekker C."/>
            <person name="Ohm R.A."/>
            <person name="Evans H.C."/>
            <person name="Brachmann A."/>
            <person name="Hughes D.P."/>
        </authorList>
    </citation>
    <scope>NUCLEOTIDE SEQUENCE [LARGE SCALE GENOMIC DNA]</scope>
    <source>
        <strain evidence="3 4">SC16a</strain>
    </source>
</reference>
<dbReference type="Proteomes" id="UP000037136">
    <property type="component" value="Unassembled WGS sequence"/>
</dbReference>